<dbReference type="EMBL" id="CCKQ01012224">
    <property type="protein sequence ID" value="CDW83837.1"/>
    <property type="molecule type" value="Genomic_DNA"/>
</dbReference>
<dbReference type="InParanoid" id="A0A078ARJ9"/>
<evidence type="ECO:0000313" key="3">
    <source>
        <dbReference type="Proteomes" id="UP000039865"/>
    </source>
</evidence>
<dbReference type="Proteomes" id="UP000039865">
    <property type="component" value="Unassembled WGS sequence"/>
</dbReference>
<feature type="region of interest" description="Disordered" evidence="1">
    <location>
        <begin position="186"/>
        <end position="209"/>
    </location>
</feature>
<name>A0A078ARJ9_STYLE</name>
<keyword evidence="3" id="KW-1185">Reference proteome</keyword>
<feature type="compositionally biased region" description="Low complexity" evidence="1">
    <location>
        <begin position="186"/>
        <end position="197"/>
    </location>
</feature>
<sequence length="488" mass="56038">MLQALKKQEKETYLQGSIRLQNKQFGDQGIDSINYFDQKHAEIQQIDKVKASFNHDHRSRNLIGGIIWRSQLDKPETSKQITKQFFQPEKSSITKESPFQQTVYDNLCGDIPSSVYSSMALTHQKIIQQDLLKKVYRIECMKCRKTFKNSECICPHCFQKESIILEVQNLICSGYMSDEQIDDNLNQSSNNDIIDSNGSDEEHFENSGSSEELRGLLLEQNMNQDNADNLKFQFMIQLDNNKQEEVQSKLNLGFPSKDLRNSNNNNPSEIDIMMPEKVDDKEVEQQLKNLLRNAKVCNSSGNLNPSDFPSASPPIIIKRNRSDSPRIAIFKDIDTSSIDENSQITTKQSTTNLNRTSKQLTPTTQANLRNFSFPTSQVDQSSCVNFNKDIMRSLISRKMENQKTFYELKVLNNFQSIYSLSLMGNNTTQNNGQLIHTRVAQAQQQQPYEKKNSNIFTDFILDMGKNYNNKEIPYVNVKSSNIKQHGLE</sequence>
<dbReference type="AlphaFoldDB" id="A0A078ARJ9"/>
<accession>A0A078ARJ9</accession>
<reference evidence="2 3" key="1">
    <citation type="submission" date="2014-06" db="EMBL/GenBank/DDBJ databases">
        <authorList>
            <person name="Swart Estienne"/>
        </authorList>
    </citation>
    <scope>NUCLEOTIDE SEQUENCE [LARGE SCALE GENOMIC DNA]</scope>
    <source>
        <strain evidence="2 3">130c</strain>
    </source>
</reference>
<evidence type="ECO:0000313" key="2">
    <source>
        <dbReference type="EMBL" id="CDW83837.1"/>
    </source>
</evidence>
<organism evidence="2 3">
    <name type="scientific">Stylonychia lemnae</name>
    <name type="common">Ciliate</name>
    <dbReference type="NCBI Taxonomy" id="5949"/>
    <lineage>
        <taxon>Eukaryota</taxon>
        <taxon>Sar</taxon>
        <taxon>Alveolata</taxon>
        <taxon>Ciliophora</taxon>
        <taxon>Intramacronucleata</taxon>
        <taxon>Spirotrichea</taxon>
        <taxon>Stichotrichia</taxon>
        <taxon>Sporadotrichida</taxon>
        <taxon>Oxytrichidae</taxon>
        <taxon>Stylonychinae</taxon>
        <taxon>Stylonychia</taxon>
    </lineage>
</organism>
<evidence type="ECO:0000256" key="1">
    <source>
        <dbReference type="SAM" id="MobiDB-lite"/>
    </source>
</evidence>
<protein>
    <submittedName>
        <fullName evidence="2">Uncharacterized protein</fullName>
    </submittedName>
</protein>
<proteinExistence type="predicted"/>
<gene>
    <name evidence="2" type="primary">Contig9948.g10631</name>
    <name evidence="2" type="ORF">STYLEM_12888</name>
</gene>